<feature type="binding site" evidence="4">
    <location>
        <begin position="622"/>
        <end position="629"/>
    </location>
    <ligand>
        <name>ATP</name>
        <dbReference type="ChEBI" id="CHEBI:30616"/>
    </ligand>
</feature>
<sequence>MFVIGLCYYNTHANTVLDATNGTTSNNHSSSLVAITNDIPKVVTLPDEKKEQNSSLLKNDEQKKQYPIWNGHRRRTTNQWKSKTNDDDCERDCKIVNNDEYCKLKCFRDMKIIVDKDDNEMSTRDLNLVQLSKAMLNNIEESSSNDVTKKSFNNTVNNANTKENLTFNNNSVTSRPTAASITKVNRRKYTRTSLLPVNHTRPTAFRGRVRYSPSSLRVLNEEDDPYLQATQKIASTRRYSDIRKILPTRKIVIPNTTQSKSKEDDLEIMEVSAVKQSSTEKSKFWKARNIVAINNYMRRLKDLSYSSSSTKVKTTTVKYEPPPVIKKNVTLLINIPDDASPLFHYESDDNISHDNGDEYENTTKVFEVATTTQIPDLNKLFELSTTTHAADENLEFEQNEAPIVASTTLKTTKKIYTTIPRRKLTTPETVTASATTTAETKIYSTSEIISSTISSFLNNVSSKKDKHDDIIVQTSTKSPKFSSSTIKNIFTNTKVPLIIDQNQIHSDFPTLSETTTSTSKTRTNISEVLAEPQKINTTLYYVLGLLALLPLIIFVAYVTKQYFIKKKHKEDDAENYGNDIQPISPVVTFDHSDDGTCSDGEESIITESGFNRNKLRFKSLLGEGNFGQVWKAECVDLPGFPGTKIVAVKTERSINRSTGGLKAECEIMRKLGTHQNVVKLIAGCTSKEPHLLIMEFAMGGRLLSLLRTARSVLSPSYNTQNHHQVAAVMPLSPRRLTGFALDIAKGMEYISEKRIVHCDLAARNILIHNGICKICDFGMSIDLDKIKSNESQMKIPRVSTHQSNFKFDMTTRVFGGLKNYAFSKTRNNNSSNNANFDFKSRAALPVRWMAPEALKFHIYSVETDVYAYGILCWEISSFGITPYPTLSGRQVIRGVMNGLRPEIPSSCNENLRNVMQQCWHKDSTLRPSFSDIKKSLSAALLNWQDDTGSAHTEYLDVSGFSEDYENGMIYFNRRISEFECEI</sequence>
<proteinExistence type="predicted"/>
<keyword evidence="6" id="KW-1133">Transmembrane helix</keyword>
<dbReference type="PROSITE" id="PS50011">
    <property type="entry name" value="PROTEIN_KINASE_DOM"/>
    <property type="match status" value="1"/>
</dbReference>
<evidence type="ECO:0000256" key="6">
    <source>
        <dbReference type="SAM" id="Phobius"/>
    </source>
</evidence>
<comment type="catalytic activity">
    <reaction evidence="2">
        <text>L-tyrosyl-[protein] + ATP = O-phospho-L-tyrosyl-[protein] + ADP + H(+)</text>
        <dbReference type="Rhea" id="RHEA:10596"/>
        <dbReference type="Rhea" id="RHEA-COMP:10136"/>
        <dbReference type="Rhea" id="RHEA-COMP:20101"/>
        <dbReference type="ChEBI" id="CHEBI:15378"/>
        <dbReference type="ChEBI" id="CHEBI:30616"/>
        <dbReference type="ChEBI" id="CHEBI:46858"/>
        <dbReference type="ChEBI" id="CHEBI:61978"/>
        <dbReference type="ChEBI" id="CHEBI:456216"/>
        <dbReference type="EC" id="2.7.10.1"/>
    </reaction>
</comment>
<dbReference type="InterPro" id="IPR008266">
    <property type="entry name" value="Tyr_kinase_AS"/>
</dbReference>
<dbReference type="PANTHER" id="PTHR24416:SF481">
    <property type="entry name" value="TIE-LIKE RECEPTOR TYROSINE KINASE"/>
    <property type="match status" value="1"/>
</dbReference>
<keyword evidence="6" id="KW-0472">Membrane</keyword>
<dbReference type="PROSITE" id="PS00107">
    <property type="entry name" value="PROTEIN_KINASE_ATP"/>
    <property type="match status" value="1"/>
</dbReference>
<dbReference type="GO" id="GO:0005524">
    <property type="term" value="F:ATP binding"/>
    <property type="evidence" value="ECO:0007669"/>
    <property type="project" value="UniProtKB-UniRule"/>
</dbReference>
<name>A0A9J6C2H7_POLVA</name>
<feature type="binding site" evidence="4 5">
    <location>
        <position position="649"/>
    </location>
    <ligand>
        <name>ATP</name>
        <dbReference type="ChEBI" id="CHEBI:30616"/>
    </ligand>
</feature>
<feature type="domain" description="Protein kinase" evidence="7">
    <location>
        <begin position="615"/>
        <end position="940"/>
    </location>
</feature>
<dbReference type="GO" id="GO:0007169">
    <property type="term" value="P:cell surface receptor protein tyrosine kinase signaling pathway"/>
    <property type="evidence" value="ECO:0007669"/>
    <property type="project" value="TreeGrafter"/>
</dbReference>
<evidence type="ECO:0000256" key="2">
    <source>
        <dbReference type="ARBA" id="ARBA00051243"/>
    </source>
</evidence>
<dbReference type="Proteomes" id="UP001107558">
    <property type="component" value="Chromosome 2"/>
</dbReference>
<dbReference type="AlphaFoldDB" id="A0A9J6C2H7"/>
<evidence type="ECO:0000256" key="3">
    <source>
        <dbReference type="PIRSR" id="PIRSR000615-1"/>
    </source>
</evidence>
<feature type="binding site" evidence="4">
    <location>
        <position position="812"/>
    </location>
    <ligand>
        <name>ATP</name>
        <dbReference type="ChEBI" id="CHEBI:30616"/>
    </ligand>
</feature>
<dbReference type="InterPro" id="IPR000719">
    <property type="entry name" value="Prot_kinase_dom"/>
</dbReference>
<evidence type="ECO:0000256" key="4">
    <source>
        <dbReference type="PIRSR" id="PIRSR000615-2"/>
    </source>
</evidence>
<keyword evidence="9" id="KW-1185">Reference proteome</keyword>
<gene>
    <name evidence="8" type="ORF">PVAND_005585</name>
</gene>
<dbReference type="OrthoDB" id="3256376at2759"/>
<dbReference type="Gene3D" id="1.10.510.10">
    <property type="entry name" value="Transferase(Phosphotransferase) domain 1"/>
    <property type="match status" value="1"/>
</dbReference>
<accession>A0A9J6C2H7</accession>
<dbReference type="PROSITE" id="PS00109">
    <property type="entry name" value="PROTEIN_KINASE_TYR"/>
    <property type="match status" value="1"/>
</dbReference>
<dbReference type="InterPro" id="IPR050122">
    <property type="entry name" value="RTK"/>
</dbReference>
<dbReference type="EMBL" id="JADBJN010000002">
    <property type="protein sequence ID" value="KAG5675702.1"/>
    <property type="molecule type" value="Genomic_DNA"/>
</dbReference>
<dbReference type="Gene3D" id="3.30.200.20">
    <property type="entry name" value="Phosphorylase Kinase, domain 1"/>
    <property type="match status" value="1"/>
</dbReference>
<dbReference type="InterPro" id="IPR001245">
    <property type="entry name" value="Ser-Thr/Tyr_kinase_cat_dom"/>
</dbReference>
<evidence type="ECO:0000256" key="1">
    <source>
        <dbReference type="ARBA" id="ARBA00004167"/>
    </source>
</evidence>
<organism evidence="8 9">
    <name type="scientific">Polypedilum vanderplanki</name>
    <name type="common">Sleeping chironomid midge</name>
    <dbReference type="NCBI Taxonomy" id="319348"/>
    <lineage>
        <taxon>Eukaryota</taxon>
        <taxon>Metazoa</taxon>
        <taxon>Ecdysozoa</taxon>
        <taxon>Arthropoda</taxon>
        <taxon>Hexapoda</taxon>
        <taxon>Insecta</taxon>
        <taxon>Pterygota</taxon>
        <taxon>Neoptera</taxon>
        <taxon>Endopterygota</taxon>
        <taxon>Diptera</taxon>
        <taxon>Nematocera</taxon>
        <taxon>Chironomoidea</taxon>
        <taxon>Chironomidae</taxon>
        <taxon>Chironominae</taxon>
        <taxon>Polypedilum</taxon>
        <taxon>Polypedilum</taxon>
    </lineage>
</organism>
<dbReference type="GO" id="GO:0005886">
    <property type="term" value="C:plasma membrane"/>
    <property type="evidence" value="ECO:0007669"/>
    <property type="project" value="TreeGrafter"/>
</dbReference>
<evidence type="ECO:0000313" key="8">
    <source>
        <dbReference type="EMBL" id="KAG5675702.1"/>
    </source>
</evidence>
<dbReference type="GO" id="GO:0043235">
    <property type="term" value="C:receptor complex"/>
    <property type="evidence" value="ECO:0007669"/>
    <property type="project" value="TreeGrafter"/>
</dbReference>
<dbReference type="InterPro" id="IPR017441">
    <property type="entry name" value="Protein_kinase_ATP_BS"/>
</dbReference>
<feature type="transmembrane region" description="Helical" evidence="6">
    <location>
        <begin position="539"/>
        <end position="559"/>
    </location>
</feature>
<dbReference type="GO" id="GO:0004714">
    <property type="term" value="F:transmembrane receptor protein tyrosine kinase activity"/>
    <property type="evidence" value="ECO:0007669"/>
    <property type="project" value="UniProtKB-EC"/>
</dbReference>
<protein>
    <recommendedName>
        <fullName evidence="7">Protein kinase domain-containing protein</fullName>
    </recommendedName>
</protein>
<dbReference type="InterPro" id="IPR011009">
    <property type="entry name" value="Kinase-like_dom_sf"/>
</dbReference>
<dbReference type="SUPFAM" id="SSF56112">
    <property type="entry name" value="Protein kinase-like (PK-like)"/>
    <property type="match status" value="1"/>
</dbReference>
<dbReference type="Pfam" id="PF07714">
    <property type="entry name" value="PK_Tyr_Ser-Thr"/>
    <property type="match status" value="2"/>
</dbReference>
<comment type="caution">
    <text evidence="8">The sequence shown here is derived from an EMBL/GenBank/DDBJ whole genome shotgun (WGS) entry which is preliminary data.</text>
</comment>
<dbReference type="PANTHER" id="PTHR24416">
    <property type="entry name" value="TYROSINE-PROTEIN KINASE RECEPTOR"/>
    <property type="match status" value="1"/>
</dbReference>
<evidence type="ECO:0000259" key="7">
    <source>
        <dbReference type="PROSITE" id="PS50011"/>
    </source>
</evidence>
<evidence type="ECO:0000256" key="5">
    <source>
        <dbReference type="PROSITE-ProRule" id="PRU10141"/>
    </source>
</evidence>
<dbReference type="CDD" id="cd00192">
    <property type="entry name" value="PTKc"/>
    <property type="match status" value="1"/>
</dbReference>
<comment type="subcellular location">
    <subcellularLocation>
        <location evidence="1">Membrane</location>
        <topology evidence="1">Single-pass membrane protein</topology>
    </subcellularLocation>
</comment>
<reference evidence="8" key="1">
    <citation type="submission" date="2021-03" db="EMBL/GenBank/DDBJ databases">
        <title>Chromosome level genome of the anhydrobiotic midge Polypedilum vanderplanki.</title>
        <authorList>
            <person name="Yoshida Y."/>
            <person name="Kikawada T."/>
            <person name="Gusev O."/>
        </authorList>
    </citation>
    <scope>NUCLEOTIDE SEQUENCE</scope>
    <source>
        <strain evidence="8">NIAS01</strain>
        <tissue evidence="8">Whole body or cell culture</tissue>
    </source>
</reference>
<evidence type="ECO:0000313" key="9">
    <source>
        <dbReference type="Proteomes" id="UP001107558"/>
    </source>
</evidence>
<feature type="active site" description="Proton acceptor" evidence="3">
    <location>
        <position position="808"/>
    </location>
</feature>
<keyword evidence="4 5" id="KW-0067">ATP-binding</keyword>
<keyword evidence="6" id="KW-0812">Transmembrane</keyword>
<keyword evidence="4 5" id="KW-0547">Nucleotide-binding</keyword>